<accession>A0A1C4ZLB6</accession>
<dbReference type="RefSeq" id="WP_377467304.1">
    <property type="nucleotide sequence ID" value="NZ_FMCV01000018.1"/>
</dbReference>
<evidence type="ECO:0000313" key="9">
    <source>
        <dbReference type="EMBL" id="SCF33718.1"/>
    </source>
</evidence>
<dbReference type="InterPro" id="IPR044856">
    <property type="entry name" value="Malate_synth_C_sf"/>
</dbReference>
<dbReference type="InterPro" id="IPR048355">
    <property type="entry name" value="MS_C"/>
</dbReference>
<evidence type="ECO:0000313" key="10">
    <source>
        <dbReference type="Proteomes" id="UP000198551"/>
    </source>
</evidence>
<dbReference type="GO" id="GO:0006097">
    <property type="term" value="P:glyoxylate cycle"/>
    <property type="evidence" value="ECO:0007669"/>
    <property type="project" value="UniProtKB-KW"/>
</dbReference>
<dbReference type="Pfam" id="PF01274">
    <property type="entry name" value="MS_TIM-barrel"/>
    <property type="match status" value="1"/>
</dbReference>
<reference evidence="10" key="1">
    <citation type="submission" date="2016-06" db="EMBL/GenBank/DDBJ databases">
        <authorList>
            <person name="Varghese N."/>
        </authorList>
    </citation>
    <scope>NUCLEOTIDE SEQUENCE [LARGE SCALE GENOMIC DNA]</scope>
    <source>
        <strain evidence="10">DSM 45555</strain>
    </source>
</reference>
<dbReference type="PANTHER" id="PTHR42902">
    <property type="entry name" value="MALATE SYNTHASE"/>
    <property type="match status" value="1"/>
</dbReference>
<dbReference type="FunFam" id="1.20.1220.12:FF:000001">
    <property type="entry name" value="Malate synthase"/>
    <property type="match status" value="1"/>
</dbReference>
<evidence type="ECO:0000256" key="3">
    <source>
        <dbReference type="ARBA" id="ARBA00022435"/>
    </source>
</evidence>
<organism evidence="9 10">
    <name type="scientific">Micromonospora marina</name>
    <dbReference type="NCBI Taxonomy" id="307120"/>
    <lineage>
        <taxon>Bacteria</taxon>
        <taxon>Bacillati</taxon>
        <taxon>Actinomycetota</taxon>
        <taxon>Actinomycetes</taxon>
        <taxon>Micromonosporales</taxon>
        <taxon>Micromonosporaceae</taxon>
        <taxon>Micromonospora</taxon>
    </lineage>
</organism>
<dbReference type="GO" id="GO:0004474">
    <property type="term" value="F:malate synthase activity"/>
    <property type="evidence" value="ECO:0007669"/>
    <property type="project" value="UniProtKB-EC"/>
</dbReference>
<gene>
    <name evidence="9" type="ORF">GA0070215_11887</name>
</gene>
<dbReference type="GO" id="GO:0006099">
    <property type="term" value="P:tricarboxylic acid cycle"/>
    <property type="evidence" value="ECO:0007669"/>
    <property type="project" value="UniProtKB-KW"/>
</dbReference>
<dbReference type="GO" id="GO:0005737">
    <property type="term" value="C:cytoplasm"/>
    <property type="evidence" value="ECO:0007669"/>
    <property type="project" value="TreeGrafter"/>
</dbReference>
<keyword evidence="10" id="KW-1185">Reference proteome</keyword>
<protein>
    <recommendedName>
        <fullName evidence="2">malate synthase</fullName>
        <ecNumber evidence="2">2.3.3.9</ecNumber>
    </recommendedName>
</protein>
<comment type="catalytic activity">
    <reaction evidence="6">
        <text>glyoxylate + acetyl-CoA + H2O = (S)-malate + CoA + H(+)</text>
        <dbReference type="Rhea" id="RHEA:18181"/>
        <dbReference type="ChEBI" id="CHEBI:15377"/>
        <dbReference type="ChEBI" id="CHEBI:15378"/>
        <dbReference type="ChEBI" id="CHEBI:15589"/>
        <dbReference type="ChEBI" id="CHEBI:36655"/>
        <dbReference type="ChEBI" id="CHEBI:57287"/>
        <dbReference type="ChEBI" id="CHEBI:57288"/>
        <dbReference type="EC" id="2.3.3.9"/>
    </reaction>
</comment>
<dbReference type="SUPFAM" id="SSF51645">
    <property type="entry name" value="Malate synthase G"/>
    <property type="match status" value="1"/>
</dbReference>
<comment type="similarity">
    <text evidence="1">Belongs to the malate synthase family.</text>
</comment>
<dbReference type="EC" id="2.3.3.9" evidence="2"/>
<dbReference type="Gene3D" id="1.20.1220.12">
    <property type="entry name" value="Malate synthase, domain III"/>
    <property type="match status" value="1"/>
</dbReference>
<keyword evidence="3" id="KW-0329">Glyoxylate bypass</keyword>
<keyword evidence="4" id="KW-0816">Tricarboxylic acid cycle</keyword>
<keyword evidence="5" id="KW-0808">Transferase</keyword>
<evidence type="ECO:0000259" key="7">
    <source>
        <dbReference type="Pfam" id="PF01274"/>
    </source>
</evidence>
<dbReference type="EMBL" id="FMCV01000018">
    <property type="protein sequence ID" value="SCF33718.1"/>
    <property type="molecule type" value="Genomic_DNA"/>
</dbReference>
<name>A0A1C4ZLB6_9ACTN</name>
<dbReference type="InterPro" id="IPR001465">
    <property type="entry name" value="Malate_synthase_TIM"/>
</dbReference>
<evidence type="ECO:0000256" key="5">
    <source>
        <dbReference type="ARBA" id="ARBA00022679"/>
    </source>
</evidence>
<dbReference type="InterPro" id="IPR006252">
    <property type="entry name" value="Malate_synthA"/>
</dbReference>
<dbReference type="InterPro" id="IPR046363">
    <property type="entry name" value="MS_N_TIM-barrel_dom"/>
</dbReference>
<feature type="domain" description="Malate synthase TIM barrel" evidence="7">
    <location>
        <begin position="1"/>
        <end position="77"/>
    </location>
</feature>
<feature type="domain" description="Malate synthase C-terminal" evidence="8">
    <location>
        <begin position="85"/>
        <end position="200"/>
    </location>
</feature>
<evidence type="ECO:0000256" key="2">
    <source>
        <dbReference type="ARBA" id="ARBA00012636"/>
    </source>
</evidence>
<dbReference type="Pfam" id="PF20659">
    <property type="entry name" value="MS_C"/>
    <property type="match status" value="1"/>
</dbReference>
<dbReference type="InterPro" id="IPR011076">
    <property type="entry name" value="Malate_synth_sf"/>
</dbReference>
<evidence type="ECO:0000256" key="4">
    <source>
        <dbReference type="ARBA" id="ARBA00022532"/>
    </source>
</evidence>
<dbReference type="Gene3D" id="3.20.20.360">
    <property type="entry name" value="Malate synthase, domain 3"/>
    <property type="match status" value="1"/>
</dbReference>
<dbReference type="Proteomes" id="UP000198551">
    <property type="component" value="Unassembled WGS sequence"/>
</dbReference>
<dbReference type="PANTHER" id="PTHR42902:SF1">
    <property type="entry name" value="MALATE SYNTHASE 1-RELATED"/>
    <property type="match status" value="1"/>
</dbReference>
<evidence type="ECO:0000256" key="1">
    <source>
        <dbReference type="ARBA" id="ARBA00006394"/>
    </source>
</evidence>
<evidence type="ECO:0000259" key="8">
    <source>
        <dbReference type="Pfam" id="PF20659"/>
    </source>
</evidence>
<sequence length="213" mass="22883">MAAVIPSRDAEVNETALRRVRADKRREAGDGFDGSWVAHPGLVDTCREEFDAVLGDRPNQLDRLRNDVDVTATDLLAVDKTPGQVTAAGLRSDIAVALRYVDAWLAGTGAVALWNLMEDAATAEIARCQVWQWLHHRTPLAGGGCVTEDLVRSILAEELAALTAGRDDADRERAGQAARIVEDTALGEDLPAFFTTGAYARHLAPRAQVATVG</sequence>
<proteinExistence type="inferred from homology"/>
<evidence type="ECO:0000256" key="6">
    <source>
        <dbReference type="ARBA" id="ARBA00047918"/>
    </source>
</evidence>
<dbReference type="AlphaFoldDB" id="A0A1C4ZLB6"/>